<dbReference type="InterPro" id="IPR025241">
    <property type="entry name" value="DUF4190"/>
</dbReference>
<proteinExistence type="predicted"/>
<reference evidence="4 5" key="1">
    <citation type="submission" date="2020-08" db="EMBL/GenBank/DDBJ databases">
        <title>Studying the diversity of plant-associated saprophytic bacteria and their role in host health and plant-pathogen interactions.</title>
        <authorList>
            <person name="Potnis N."/>
        </authorList>
    </citation>
    <scope>NUCLEOTIDE SEQUENCE [LARGE SCALE GENOMIC DNA]</scope>
    <source>
        <strain evidence="4 5">CFBP 7922</strain>
    </source>
</reference>
<dbReference type="EMBL" id="JACHNL010000003">
    <property type="protein sequence ID" value="MBB4723198.1"/>
    <property type="molecule type" value="Genomic_DNA"/>
</dbReference>
<evidence type="ECO:0000259" key="3">
    <source>
        <dbReference type="Pfam" id="PF13828"/>
    </source>
</evidence>
<sequence length="148" mass="15982">MTTPYPHEQPFQPLPPAKPDPQRRLAANGTPFARRLWDNHATPAFGCPPFKEFMMNVVVRQTSAMAIVSLVAGILGWTLIPFLGSICAIITGHLARAEIRRNPQGLDGDGLAIGGLIMGWLAVALWVVGIAFFLLFFGGMAWLAAANS</sequence>
<comment type="caution">
    <text evidence="4">The sequence shown here is derived from an EMBL/GenBank/DDBJ whole genome shotgun (WGS) entry which is preliminary data.</text>
</comment>
<gene>
    <name evidence="4" type="ORF">FHY32_001535</name>
</gene>
<evidence type="ECO:0000313" key="4">
    <source>
        <dbReference type="EMBL" id="MBB4723198.1"/>
    </source>
</evidence>
<keyword evidence="2" id="KW-1133">Transmembrane helix</keyword>
<evidence type="ECO:0000313" key="5">
    <source>
        <dbReference type="Proteomes" id="UP000576603"/>
    </source>
</evidence>
<feature type="transmembrane region" description="Helical" evidence="2">
    <location>
        <begin position="64"/>
        <end position="90"/>
    </location>
</feature>
<organism evidence="4 5">
    <name type="scientific">Xanthomonas euvesicatoria</name>
    <dbReference type="NCBI Taxonomy" id="456327"/>
    <lineage>
        <taxon>Bacteria</taxon>
        <taxon>Pseudomonadati</taxon>
        <taxon>Pseudomonadota</taxon>
        <taxon>Gammaproteobacteria</taxon>
        <taxon>Lysobacterales</taxon>
        <taxon>Lysobacteraceae</taxon>
        <taxon>Xanthomonas</taxon>
    </lineage>
</organism>
<keyword evidence="2" id="KW-0472">Membrane</keyword>
<feature type="transmembrane region" description="Helical" evidence="2">
    <location>
        <begin position="111"/>
        <end position="144"/>
    </location>
</feature>
<dbReference type="Proteomes" id="UP000576603">
    <property type="component" value="Unassembled WGS sequence"/>
</dbReference>
<evidence type="ECO:0000256" key="2">
    <source>
        <dbReference type="SAM" id="Phobius"/>
    </source>
</evidence>
<dbReference type="Pfam" id="PF13828">
    <property type="entry name" value="DUF4190"/>
    <property type="match status" value="1"/>
</dbReference>
<name>A0AAW3U265_XANEU</name>
<protein>
    <submittedName>
        <fullName evidence="4">Small-conductance mechanosensitive channel</fullName>
    </submittedName>
</protein>
<evidence type="ECO:0000256" key="1">
    <source>
        <dbReference type="SAM" id="MobiDB-lite"/>
    </source>
</evidence>
<dbReference type="AlphaFoldDB" id="A0AAW3U265"/>
<accession>A0AAW3U265</accession>
<feature type="domain" description="DUF4190" evidence="3">
    <location>
        <begin position="65"/>
        <end position="128"/>
    </location>
</feature>
<keyword evidence="2" id="KW-0812">Transmembrane</keyword>
<feature type="region of interest" description="Disordered" evidence="1">
    <location>
        <begin position="1"/>
        <end position="25"/>
    </location>
</feature>